<evidence type="ECO:0000313" key="2">
    <source>
        <dbReference type="EMBL" id="CAI6097306.1"/>
    </source>
</evidence>
<accession>A0AA35Q7S2</accession>
<evidence type="ECO:0000256" key="1">
    <source>
        <dbReference type="SAM" id="MobiDB-lite"/>
    </source>
</evidence>
<comment type="caution">
    <text evidence="2">The sequence shown here is derived from an EMBL/GenBank/DDBJ whole genome shotgun (WGS) entry which is preliminary data.</text>
</comment>
<name>A0AA35Q7S2_9HYPO</name>
<reference evidence="2" key="1">
    <citation type="submission" date="2023-01" db="EMBL/GenBank/DDBJ databases">
        <authorList>
            <person name="Piombo E."/>
        </authorList>
    </citation>
    <scope>NUCLEOTIDE SEQUENCE</scope>
</reference>
<evidence type="ECO:0000313" key="3">
    <source>
        <dbReference type="Proteomes" id="UP001160390"/>
    </source>
</evidence>
<sequence length="385" mass="43559">MSGHLDPSLTDDEIIATFTPDERRLHAWYENGGMDQFRSGGLIRGLEAMYPDIEDVDETLMTFSDKWLDRNSRRNMMPVSRSSLLTRIRETSCRDPQHLLQTILSIQMGNIPDLLVGESRFGGTLTGYIITVNPRAFHPDEPFDEINDADNAITLDPAIVAIDIDTISSQQSSLPDATPPLSPAQKRRRENRNSGDESLVSVRSANSDDFLDTEPDVFYQVGKLMSCAGVDWMKIRDKPIREILRDTKWEHTGYSVVVKLNRNGYPTGPVFAIFAFSHLASTMDGLEVKEIEWRDHLRQELPHVRSLYSGCDKKFFLAQMAEKLENLDHGVEFDFAIKAENKGPVQRTKVVGFGPSRKIIPFEVFPATGSSEDKRFRMTLIDDSD</sequence>
<dbReference type="EMBL" id="CABFNP030001291">
    <property type="protein sequence ID" value="CAI6097306.1"/>
    <property type="molecule type" value="Genomic_DNA"/>
</dbReference>
<organism evidence="2 3">
    <name type="scientific">Clonostachys chloroleuca</name>
    <dbReference type="NCBI Taxonomy" id="1926264"/>
    <lineage>
        <taxon>Eukaryota</taxon>
        <taxon>Fungi</taxon>
        <taxon>Dikarya</taxon>
        <taxon>Ascomycota</taxon>
        <taxon>Pezizomycotina</taxon>
        <taxon>Sordariomycetes</taxon>
        <taxon>Hypocreomycetidae</taxon>
        <taxon>Hypocreales</taxon>
        <taxon>Bionectriaceae</taxon>
        <taxon>Clonostachys</taxon>
    </lineage>
</organism>
<proteinExistence type="predicted"/>
<gene>
    <name evidence="2" type="ORF">CCHLO57077_00014435</name>
</gene>
<keyword evidence="3" id="KW-1185">Reference proteome</keyword>
<protein>
    <submittedName>
        <fullName evidence="2">Uncharacterized protein</fullName>
    </submittedName>
</protein>
<dbReference type="Proteomes" id="UP001160390">
    <property type="component" value="Unassembled WGS sequence"/>
</dbReference>
<feature type="region of interest" description="Disordered" evidence="1">
    <location>
        <begin position="170"/>
        <end position="201"/>
    </location>
</feature>
<dbReference type="AlphaFoldDB" id="A0AA35Q7S2"/>